<accession>A0ABW4YHS2</accession>
<reference evidence="3" key="1">
    <citation type="journal article" date="2019" name="Int. J. Syst. Evol. Microbiol.">
        <title>The Global Catalogue of Microorganisms (GCM) 10K type strain sequencing project: providing services to taxonomists for standard genome sequencing and annotation.</title>
        <authorList>
            <consortium name="The Broad Institute Genomics Platform"/>
            <consortium name="The Broad Institute Genome Sequencing Center for Infectious Disease"/>
            <person name="Wu L."/>
            <person name="Ma J."/>
        </authorList>
    </citation>
    <scope>NUCLEOTIDE SEQUENCE [LARGE SCALE GENOMIC DNA]</scope>
    <source>
        <strain evidence="3">GH52</strain>
    </source>
</reference>
<sequence length="169" mass="18812">MQQNKKVSKLLFVCMSMALSVTLLFESGVVNGASNITNELELSDQSKRAPVDGEIQLPAGVTVIKVLEDVTLQHQLRKREELLSDGGKRVMITRNNGTVIVYYIEYEGLITAVNGRQVTVQVKYGPPQTITIPDQIIIEDDDQLGLKPGVQIEWEIDRFGQLISVELDD</sequence>
<evidence type="ECO:0000313" key="2">
    <source>
        <dbReference type="EMBL" id="MFD2115237.1"/>
    </source>
</evidence>
<keyword evidence="1" id="KW-0732">Signal</keyword>
<protein>
    <recommendedName>
        <fullName evidence="4">DUF348 domain-containing protein</fullName>
    </recommendedName>
</protein>
<comment type="caution">
    <text evidence="2">The sequence shown here is derived from an EMBL/GenBank/DDBJ whole genome shotgun (WGS) entry which is preliminary data.</text>
</comment>
<dbReference type="EMBL" id="JBHUHO010000013">
    <property type="protein sequence ID" value="MFD2115237.1"/>
    <property type="molecule type" value="Genomic_DNA"/>
</dbReference>
<dbReference type="Proteomes" id="UP001597362">
    <property type="component" value="Unassembled WGS sequence"/>
</dbReference>
<evidence type="ECO:0000313" key="3">
    <source>
        <dbReference type="Proteomes" id="UP001597362"/>
    </source>
</evidence>
<dbReference type="RefSeq" id="WP_377770259.1">
    <property type="nucleotide sequence ID" value="NZ_JBHUHO010000013.1"/>
</dbReference>
<proteinExistence type="predicted"/>
<organism evidence="2 3">
    <name type="scientific">Paenibacillus yanchengensis</name>
    <dbReference type="NCBI Taxonomy" id="2035833"/>
    <lineage>
        <taxon>Bacteria</taxon>
        <taxon>Bacillati</taxon>
        <taxon>Bacillota</taxon>
        <taxon>Bacilli</taxon>
        <taxon>Bacillales</taxon>
        <taxon>Paenibacillaceae</taxon>
        <taxon>Paenibacillus</taxon>
    </lineage>
</organism>
<evidence type="ECO:0000256" key="1">
    <source>
        <dbReference type="SAM" id="SignalP"/>
    </source>
</evidence>
<feature type="signal peptide" evidence="1">
    <location>
        <begin position="1"/>
        <end position="32"/>
    </location>
</feature>
<keyword evidence="3" id="KW-1185">Reference proteome</keyword>
<name>A0ABW4YHS2_9BACL</name>
<evidence type="ECO:0008006" key="4">
    <source>
        <dbReference type="Google" id="ProtNLM"/>
    </source>
</evidence>
<gene>
    <name evidence="2" type="ORF">ACFSJH_05745</name>
</gene>
<feature type="chain" id="PRO_5047305667" description="DUF348 domain-containing protein" evidence="1">
    <location>
        <begin position="33"/>
        <end position="169"/>
    </location>
</feature>